<reference evidence="2" key="2">
    <citation type="submission" date="2021-04" db="EMBL/GenBank/DDBJ databases">
        <authorList>
            <person name="Gilroy R."/>
        </authorList>
    </citation>
    <scope>NUCLEOTIDE SEQUENCE</scope>
    <source>
        <strain evidence="2">Gambia15-2214</strain>
    </source>
</reference>
<dbReference type="Proteomes" id="UP000823914">
    <property type="component" value="Unassembled WGS sequence"/>
</dbReference>
<reference evidence="2" key="1">
    <citation type="journal article" date="2021" name="PeerJ">
        <title>Extensive microbial diversity within the chicken gut microbiome revealed by metagenomics and culture.</title>
        <authorList>
            <person name="Gilroy R."/>
            <person name="Ravi A."/>
            <person name="Getino M."/>
            <person name="Pursley I."/>
            <person name="Horton D.L."/>
            <person name="Alikhan N.F."/>
            <person name="Baker D."/>
            <person name="Gharbi K."/>
            <person name="Hall N."/>
            <person name="Watson M."/>
            <person name="Adriaenssens E.M."/>
            <person name="Foster-Nyarko E."/>
            <person name="Jarju S."/>
            <person name="Secka A."/>
            <person name="Antonio M."/>
            <person name="Oren A."/>
            <person name="Chaudhuri R.R."/>
            <person name="La Ragione R."/>
            <person name="Hildebrand F."/>
            <person name="Pallen M.J."/>
        </authorList>
    </citation>
    <scope>NUCLEOTIDE SEQUENCE</scope>
    <source>
        <strain evidence="2">Gambia15-2214</strain>
    </source>
</reference>
<dbReference type="InterPro" id="IPR002725">
    <property type="entry name" value="YgjP-like_metallopeptidase"/>
</dbReference>
<gene>
    <name evidence="2" type="ORF">IAA16_02875</name>
</gene>
<evidence type="ECO:0000313" key="2">
    <source>
        <dbReference type="EMBL" id="MBU3849491.1"/>
    </source>
</evidence>
<dbReference type="Pfam" id="PF01863">
    <property type="entry name" value="YgjP-like"/>
    <property type="match status" value="1"/>
</dbReference>
<dbReference type="PANTHER" id="PTHR30399">
    <property type="entry name" value="UNCHARACTERIZED PROTEIN YGJP"/>
    <property type="match status" value="1"/>
</dbReference>
<dbReference type="AlphaFoldDB" id="A0A9E2L2I7"/>
<name>A0A9E2L2I7_9SPIR</name>
<organism evidence="2 3">
    <name type="scientific">Candidatus Treponema excrementipullorum</name>
    <dbReference type="NCBI Taxonomy" id="2838768"/>
    <lineage>
        <taxon>Bacteria</taxon>
        <taxon>Pseudomonadati</taxon>
        <taxon>Spirochaetota</taxon>
        <taxon>Spirochaetia</taxon>
        <taxon>Spirochaetales</taxon>
        <taxon>Treponemataceae</taxon>
        <taxon>Treponema</taxon>
    </lineage>
</organism>
<dbReference type="EMBL" id="JAHLFV010000064">
    <property type="protein sequence ID" value="MBU3849491.1"/>
    <property type="molecule type" value="Genomic_DNA"/>
</dbReference>
<dbReference type="PANTHER" id="PTHR30399:SF1">
    <property type="entry name" value="UTP PYROPHOSPHATASE"/>
    <property type="match status" value="1"/>
</dbReference>
<proteinExistence type="predicted"/>
<sequence length="244" mass="28144">MNNLQSCAVSDRTGEIRYVLERKAVKNINLRVRRDGSVYVSAAPSVPEERINSFVSSNASFIRKAREKFSRQTSESSAPKRYVSGETFYLAGRALRLKVEKGRKNSITSDGVYILLQAREPGDSDSRRRLVEKYLEKQYRELFASVLKEAYPVFAKYGVPFPVLRLRKMKTKWGTCLPQKGIITLNTLLARLPRNCIEYVTVHELCHFIYANHSRQFYALLTAIQPDWRQRKKLLEESVPFTAD</sequence>
<comment type="caution">
    <text evidence="2">The sequence shown here is derived from an EMBL/GenBank/DDBJ whole genome shotgun (WGS) entry which is preliminary data.</text>
</comment>
<protein>
    <submittedName>
        <fullName evidence="2">M48 family metallopeptidase</fullName>
    </submittedName>
</protein>
<feature type="domain" description="YgjP-like metallopeptidase" evidence="1">
    <location>
        <begin position="26"/>
        <end position="237"/>
    </location>
</feature>
<dbReference type="CDD" id="cd07344">
    <property type="entry name" value="M48_yhfN_like"/>
    <property type="match status" value="1"/>
</dbReference>
<evidence type="ECO:0000259" key="1">
    <source>
        <dbReference type="Pfam" id="PF01863"/>
    </source>
</evidence>
<dbReference type="InterPro" id="IPR053136">
    <property type="entry name" value="UTP_pyrophosphatase-like"/>
</dbReference>
<dbReference type="Gene3D" id="3.30.2010.10">
    <property type="entry name" value="Metalloproteases ('zincins'), catalytic domain"/>
    <property type="match status" value="1"/>
</dbReference>
<evidence type="ECO:0000313" key="3">
    <source>
        <dbReference type="Proteomes" id="UP000823914"/>
    </source>
</evidence>
<accession>A0A9E2L2I7</accession>